<gene>
    <name evidence="1" type="ORF">BCR34DRAFT_582376</name>
</gene>
<proteinExistence type="predicted"/>
<accession>A0A1Y2A9H8</accession>
<organism evidence="1 2">
    <name type="scientific">Clohesyomyces aquaticus</name>
    <dbReference type="NCBI Taxonomy" id="1231657"/>
    <lineage>
        <taxon>Eukaryota</taxon>
        <taxon>Fungi</taxon>
        <taxon>Dikarya</taxon>
        <taxon>Ascomycota</taxon>
        <taxon>Pezizomycotina</taxon>
        <taxon>Dothideomycetes</taxon>
        <taxon>Pleosporomycetidae</taxon>
        <taxon>Pleosporales</taxon>
        <taxon>Lindgomycetaceae</taxon>
        <taxon>Clohesyomyces</taxon>
    </lineage>
</organism>
<dbReference type="Proteomes" id="UP000193144">
    <property type="component" value="Unassembled WGS sequence"/>
</dbReference>
<keyword evidence="2" id="KW-1185">Reference proteome</keyword>
<evidence type="ECO:0008006" key="3">
    <source>
        <dbReference type="Google" id="ProtNLM"/>
    </source>
</evidence>
<evidence type="ECO:0000313" key="1">
    <source>
        <dbReference type="EMBL" id="ORY19192.1"/>
    </source>
</evidence>
<protein>
    <recommendedName>
        <fullName evidence="3">Heterokaryon incompatibility domain-containing protein</fullName>
    </recommendedName>
</protein>
<dbReference type="PANTHER" id="PTHR33112:SF16">
    <property type="entry name" value="HETEROKARYON INCOMPATIBILITY DOMAIN-CONTAINING PROTEIN"/>
    <property type="match status" value="1"/>
</dbReference>
<dbReference type="PANTHER" id="PTHR33112">
    <property type="entry name" value="DOMAIN PROTEIN, PUTATIVE-RELATED"/>
    <property type="match status" value="1"/>
</dbReference>
<evidence type="ECO:0000313" key="2">
    <source>
        <dbReference type="Proteomes" id="UP000193144"/>
    </source>
</evidence>
<dbReference type="STRING" id="1231657.A0A1Y2A9H8"/>
<dbReference type="AlphaFoldDB" id="A0A1Y2A9H8"/>
<sequence length="265" mass="30175">MAPNRTPTLPNLTNFLGSSFATIQQNLLSHLGPADISKLLSKETLEGFQEPGSFTKHDTRIPIAAREAMGLVAALGTRELSQVSKWATSGWNVQELLFSRRAVFFQHEGLTWECQCDIWEQLDRMPPRSLESNRTKPQRICYNRFMGTSVGMQHAPWLDMHEFSTIVADYSCRRLAYNSDTVPAFLGITNVLSNSFLGGFTYGLPEQFLDATLLWRPSSRIVRKGMSNQEHTLPSWSWMGWTFEHDPVDTMLWRTGCNYVQDLGY</sequence>
<dbReference type="OrthoDB" id="5428863at2759"/>
<name>A0A1Y2A9H8_9PLEO</name>
<reference evidence="1 2" key="1">
    <citation type="submission" date="2016-07" db="EMBL/GenBank/DDBJ databases">
        <title>Pervasive Adenine N6-methylation of Active Genes in Fungi.</title>
        <authorList>
            <consortium name="DOE Joint Genome Institute"/>
            <person name="Mondo S.J."/>
            <person name="Dannebaum R.O."/>
            <person name="Kuo R.C."/>
            <person name="Labutti K."/>
            <person name="Haridas S."/>
            <person name="Kuo A."/>
            <person name="Salamov A."/>
            <person name="Ahrendt S.R."/>
            <person name="Lipzen A."/>
            <person name="Sullivan W."/>
            <person name="Andreopoulos W.B."/>
            <person name="Clum A."/>
            <person name="Lindquist E."/>
            <person name="Daum C."/>
            <person name="Ramamoorthy G.K."/>
            <person name="Gryganskyi A."/>
            <person name="Culley D."/>
            <person name="Magnuson J.K."/>
            <person name="James T.Y."/>
            <person name="O'Malley M.A."/>
            <person name="Stajich J.E."/>
            <person name="Spatafora J.W."/>
            <person name="Visel A."/>
            <person name="Grigoriev I.V."/>
        </authorList>
    </citation>
    <scope>NUCLEOTIDE SEQUENCE [LARGE SCALE GENOMIC DNA]</scope>
    <source>
        <strain evidence="1 2">CBS 115471</strain>
    </source>
</reference>
<comment type="caution">
    <text evidence="1">The sequence shown here is derived from an EMBL/GenBank/DDBJ whole genome shotgun (WGS) entry which is preliminary data.</text>
</comment>
<dbReference type="EMBL" id="MCFA01000003">
    <property type="protein sequence ID" value="ORY19192.1"/>
    <property type="molecule type" value="Genomic_DNA"/>
</dbReference>